<dbReference type="Gene3D" id="3.50.50.60">
    <property type="entry name" value="FAD/NAD(P)-binding domain"/>
    <property type="match status" value="1"/>
</dbReference>
<dbReference type="PANTHER" id="PTHR11985:SF15">
    <property type="entry name" value="GLYCEROL-3-PHOSPHATE DEHYDROGENASE, MITOCHONDRIAL"/>
    <property type="match status" value="1"/>
</dbReference>
<organism evidence="8 9">
    <name type="scientific">Stieleria marina</name>
    <dbReference type="NCBI Taxonomy" id="1930275"/>
    <lineage>
        <taxon>Bacteria</taxon>
        <taxon>Pseudomonadati</taxon>
        <taxon>Planctomycetota</taxon>
        <taxon>Planctomycetia</taxon>
        <taxon>Pirellulales</taxon>
        <taxon>Pirellulaceae</taxon>
        <taxon>Stieleria</taxon>
    </lineage>
</organism>
<dbReference type="EC" id="1.1.5.3" evidence="8"/>
<gene>
    <name evidence="8" type="primary">glpD</name>
    <name evidence="8" type="ORF">K239x_14650</name>
</gene>
<dbReference type="InterPro" id="IPR006076">
    <property type="entry name" value="FAD-dep_OxRdtase"/>
</dbReference>
<evidence type="ECO:0000313" key="9">
    <source>
        <dbReference type="Proteomes" id="UP000319817"/>
    </source>
</evidence>
<feature type="region of interest" description="Disordered" evidence="6">
    <location>
        <begin position="1"/>
        <end position="28"/>
    </location>
</feature>
<feature type="domain" description="FAD dependent oxidoreductase" evidence="7">
    <location>
        <begin position="37"/>
        <end position="389"/>
    </location>
</feature>
<evidence type="ECO:0000256" key="2">
    <source>
        <dbReference type="ARBA" id="ARBA00007330"/>
    </source>
</evidence>
<dbReference type="PRINTS" id="PR01001">
    <property type="entry name" value="FADG3PDH"/>
</dbReference>
<reference evidence="8 9" key="1">
    <citation type="submission" date="2019-02" db="EMBL/GenBank/DDBJ databases">
        <title>Deep-cultivation of Planctomycetes and their phenomic and genomic characterization uncovers novel biology.</title>
        <authorList>
            <person name="Wiegand S."/>
            <person name="Jogler M."/>
            <person name="Boedeker C."/>
            <person name="Pinto D."/>
            <person name="Vollmers J."/>
            <person name="Rivas-Marin E."/>
            <person name="Kohn T."/>
            <person name="Peeters S.H."/>
            <person name="Heuer A."/>
            <person name="Rast P."/>
            <person name="Oberbeckmann S."/>
            <person name="Bunk B."/>
            <person name="Jeske O."/>
            <person name="Meyerdierks A."/>
            <person name="Storesund J.E."/>
            <person name="Kallscheuer N."/>
            <person name="Luecker S."/>
            <person name="Lage O.M."/>
            <person name="Pohl T."/>
            <person name="Merkel B.J."/>
            <person name="Hornburger P."/>
            <person name="Mueller R.-W."/>
            <person name="Bruemmer F."/>
            <person name="Labrenz M."/>
            <person name="Spormann A.M."/>
            <person name="Op den Camp H."/>
            <person name="Overmann J."/>
            <person name="Amann R."/>
            <person name="Jetten M.S.M."/>
            <person name="Mascher T."/>
            <person name="Medema M.H."/>
            <person name="Devos D.P."/>
            <person name="Kaster A.-K."/>
            <person name="Ovreas L."/>
            <person name="Rohde M."/>
            <person name="Galperin M.Y."/>
            <person name="Jogler C."/>
        </authorList>
    </citation>
    <scope>NUCLEOTIDE SEQUENCE [LARGE SCALE GENOMIC DNA]</scope>
    <source>
        <strain evidence="8 9">K23_9</strain>
    </source>
</reference>
<name>A0A517NQW7_9BACT</name>
<evidence type="ECO:0000256" key="5">
    <source>
        <dbReference type="ARBA" id="ARBA00023002"/>
    </source>
</evidence>
<dbReference type="PANTHER" id="PTHR11985">
    <property type="entry name" value="GLYCEROL-3-PHOSPHATE DEHYDROGENASE"/>
    <property type="match status" value="1"/>
</dbReference>
<dbReference type="OrthoDB" id="9766796at2"/>
<keyword evidence="3" id="KW-0285">Flavoprotein</keyword>
<keyword evidence="4" id="KW-0274">FAD</keyword>
<proteinExistence type="inferred from homology"/>
<comment type="cofactor">
    <cofactor evidence="1">
        <name>FAD</name>
        <dbReference type="ChEBI" id="CHEBI:57692"/>
    </cofactor>
</comment>
<dbReference type="SUPFAM" id="SSF54373">
    <property type="entry name" value="FAD-linked reductases, C-terminal domain"/>
    <property type="match status" value="1"/>
</dbReference>
<evidence type="ECO:0000256" key="1">
    <source>
        <dbReference type="ARBA" id="ARBA00001974"/>
    </source>
</evidence>
<dbReference type="Proteomes" id="UP000319817">
    <property type="component" value="Chromosome"/>
</dbReference>
<dbReference type="EMBL" id="CP036526">
    <property type="protein sequence ID" value="QDT09519.1"/>
    <property type="molecule type" value="Genomic_DNA"/>
</dbReference>
<dbReference type="Gene3D" id="3.30.9.10">
    <property type="entry name" value="D-Amino Acid Oxidase, subunit A, domain 2"/>
    <property type="match status" value="1"/>
</dbReference>
<dbReference type="GO" id="GO:0004368">
    <property type="term" value="F:glycerol-3-phosphate dehydrogenase (quinone) activity"/>
    <property type="evidence" value="ECO:0007669"/>
    <property type="project" value="UniProtKB-EC"/>
</dbReference>
<feature type="compositionally biased region" description="Polar residues" evidence="6">
    <location>
        <begin position="8"/>
        <end position="28"/>
    </location>
</feature>
<dbReference type="Pfam" id="PF01266">
    <property type="entry name" value="DAO"/>
    <property type="match status" value="1"/>
</dbReference>
<evidence type="ECO:0000256" key="4">
    <source>
        <dbReference type="ARBA" id="ARBA00022827"/>
    </source>
</evidence>
<protein>
    <submittedName>
        <fullName evidence="8">Aerobic glycerol-3-phosphate dehydrogenase</fullName>
        <ecNumber evidence="8">1.1.5.3</ecNumber>
    </submittedName>
</protein>
<keyword evidence="5 8" id="KW-0560">Oxidoreductase</keyword>
<dbReference type="InterPro" id="IPR000447">
    <property type="entry name" value="G3P_DH_FAD-dep"/>
</dbReference>
<evidence type="ECO:0000256" key="3">
    <source>
        <dbReference type="ARBA" id="ARBA00022630"/>
    </source>
</evidence>
<comment type="similarity">
    <text evidence="2">Belongs to the FAD-dependent glycerol-3-phosphate dehydrogenase family.</text>
</comment>
<dbReference type="AlphaFoldDB" id="A0A517NQW7"/>
<evidence type="ECO:0000259" key="7">
    <source>
        <dbReference type="Pfam" id="PF01266"/>
    </source>
</evidence>
<keyword evidence="9" id="KW-1185">Reference proteome</keyword>
<dbReference type="SUPFAM" id="SSF51905">
    <property type="entry name" value="FAD/NAD(P)-binding domain"/>
    <property type="match status" value="1"/>
</dbReference>
<evidence type="ECO:0000313" key="8">
    <source>
        <dbReference type="EMBL" id="QDT09519.1"/>
    </source>
</evidence>
<accession>A0A517NQW7</accession>
<sequence length="426" mass="46800">MRMPDSAPDQTTKSKYGSAGNVNSANQSSATVKPHYDVLVIGGGIHGVGVAQAAAADGYSVAVLEKSRLAEGTSSRSSKLIHGGLRYLESFEISLVWESLRERELLFQLAPNLVRRQAFFIPVYDRTSRKPWVMKLGLLIYSILAGGQKNTRFRTVPKSEWDSLDGIDQKGLRKVLQYWDGQTDDAALTRAVMQSAQDLGADLFYPAHFQQATIDADGVSVEIALGEDAAEKTVSTRASVIVNAAGPWANDVLSRITPKQEPFAVDNIQGAHIECPGDIDKGCYYVEAKDKRVVFVMPWKGRTMIGTTEAKYDEDPDKVAALDREIAYLKEVYETHFPNRDSTVINHWAGLRVLPAATGAAFKRSRETQLPTNNSSNPRTLSIFGGKLTGYRATGEKVMKILKRTLPNQTPIASTRKLPLRDPASN</sequence>
<dbReference type="GO" id="GO:0046168">
    <property type="term" value="P:glycerol-3-phosphate catabolic process"/>
    <property type="evidence" value="ECO:0007669"/>
    <property type="project" value="TreeGrafter"/>
</dbReference>
<evidence type="ECO:0000256" key="6">
    <source>
        <dbReference type="SAM" id="MobiDB-lite"/>
    </source>
</evidence>
<dbReference type="InterPro" id="IPR036188">
    <property type="entry name" value="FAD/NAD-bd_sf"/>
</dbReference>